<protein>
    <submittedName>
        <fullName evidence="2">Uncharacterized protein</fullName>
    </submittedName>
</protein>
<name>A0ABN2LSL5_9MICO</name>
<gene>
    <name evidence="2" type="ORF">GCM10009749_00780</name>
</gene>
<evidence type="ECO:0000313" key="3">
    <source>
        <dbReference type="Proteomes" id="UP001500002"/>
    </source>
</evidence>
<proteinExistence type="predicted"/>
<feature type="compositionally biased region" description="Basic and acidic residues" evidence="1">
    <location>
        <begin position="70"/>
        <end position="82"/>
    </location>
</feature>
<accession>A0ABN2LSL5</accession>
<keyword evidence="3" id="KW-1185">Reference proteome</keyword>
<comment type="caution">
    <text evidence="2">The sequence shown here is derived from an EMBL/GenBank/DDBJ whole genome shotgun (WGS) entry which is preliminary data.</text>
</comment>
<dbReference type="EMBL" id="BAAANJ010000001">
    <property type="protein sequence ID" value="GAA1797132.1"/>
    <property type="molecule type" value="Genomic_DNA"/>
</dbReference>
<dbReference type="Proteomes" id="UP001500002">
    <property type="component" value="Unassembled WGS sequence"/>
</dbReference>
<feature type="region of interest" description="Disordered" evidence="1">
    <location>
        <begin position="1"/>
        <end position="82"/>
    </location>
</feature>
<organism evidence="2 3">
    <name type="scientific">Agromyces neolithicus</name>
    <dbReference type="NCBI Taxonomy" id="269420"/>
    <lineage>
        <taxon>Bacteria</taxon>
        <taxon>Bacillati</taxon>
        <taxon>Actinomycetota</taxon>
        <taxon>Actinomycetes</taxon>
        <taxon>Micrococcales</taxon>
        <taxon>Microbacteriaceae</taxon>
        <taxon>Agromyces</taxon>
    </lineage>
</organism>
<feature type="compositionally biased region" description="Basic and acidic residues" evidence="1">
    <location>
        <begin position="44"/>
        <end position="57"/>
    </location>
</feature>
<sequence length="82" mass="9283">MNAHEPGSWEQEQNESPIDNLEGEYTESNGQPVPERTVHGQYTRSDKDGPEADREGSYTDANDEGPTHPTSERHGKFVRRDQ</sequence>
<evidence type="ECO:0000256" key="1">
    <source>
        <dbReference type="SAM" id="MobiDB-lite"/>
    </source>
</evidence>
<dbReference type="RefSeq" id="WP_344292276.1">
    <property type="nucleotide sequence ID" value="NZ_BAAANJ010000001.1"/>
</dbReference>
<evidence type="ECO:0000313" key="2">
    <source>
        <dbReference type="EMBL" id="GAA1797132.1"/>
    </source>
</evidence>
<reference evidence="2 3" key="1">
    <citation type="journal article" date="2019" name="Int. J. Syst. Evol. Microbiol.">
        <title>The Global Catalogue of Microorganisms (GCM) 10K type strain sequencing project: providing services to taxonomists for standard genome sequencing and annotation.</title>
        <authorList>
            <consortium name="The Broad Institute Genomics Platform"/>
            <consortium name="The Broad Institute Genome Sequencing Center for Infectious Disease"/>
            <person name="Wu L."/>
            <person name="Ma J."/>
        </authorList>
    </citation>
    <scope>NUCLEOTIDE SEQUENCE [LARGE SCALE GENOMIC DNA]</scope>
    <source>
        <strain evidence="2 3">JCM 14322</strain>
    </source>
</reference>